<dbReference type="Proteomes" id="UP000199045">
    <property type="component" value="Unassembled WGS sequence"/>
</dbReference>
<dbReference type="AlphaFoldDB" id="A0A1G7TX66"/>
<evidence type="ECO:0000313" key="2">
    <source>
        <dbReference type="Proteomes" id="UP000199045"/>
    </source>
</evidence>
<proteinExistence type="predicted"/>
<sequence length="69" mass="7867">MDLLKELKEKAGLSNEQALKTFEILKEYVRGKVPVFLSGTVEKWFADIEKRAGSQGPAEENKDNDFLEH</sequence>
<dbReference type="EMBL" id="FNBN01000004">
    <property type="protein sequence ID" value="SDG39813.1"/>
    <property type="molecule type" value="Genomic_DNA"/>
</dbReference>
<accession>A0A1G7TX66</accession>
<dbReference type="OrthoDB" id="1454374at2"/>
<organism evidence="1 2">
    <name type="scientific">Chitinophaga filiformis</name>
    <name type="common">Myxococcus filiformis</name>
    <name type="synonym">Flexibacter filiformis</name>
    <dbReference type="NCBI Taxonomy" id="104663"/>
    <lineage>
        <taxon>Bacteria</taxon>
        <taxon>Pseudomonadati</taxon>
        <taxon>Bacteroidota</taxon>
        <taxon>Chitinophagia</taxon>
        <taxon>Chitinophagales</taxon>
        <taxon>Chitinophagaceae</taxon>
        <taxon>Chitinophaga</taxon>
    </lineage>
</organism>
<protein>
    <submittedName>
        <fullName evidence="1">Uncharacterized protein</fullName>
    </submittedName>
</protein>
<reference evidence="1 2" key="1">
    <citation type="submission" date="2016-10" db="EMBL/GenBank/DDBJ databases">
        <authorList>
            <person name="de Groot N.N."/>
        </authorList>
    </citation>
    <scope>NUCLEOTIDE SEQUENCE [LARGE SCALE GENOMIC DNA]</scope>
    <source>
        <strain evidence="1 2">DSM 527</strain>
    </source>
</reference>
<gene>
    <name evidence="1" type="ORF">SAMN04488121_104123</name>
</gene>
<dbReference type="RefSeq" id="WP_089834309.1">
    <property type="nucleotide sequence ID" value="NZ_FNBN01000004.1"/>
</dbReference>
<evidence type="ECO:0000313" key="1">
    <source>
        <dbReference type="EMBL" id="SDG39813.1"/>
    </source>
</evidence>
<name>A0A1G7TX66_CHIFI</name>